<proteinExistence type="predicted"/>
<dbReference type="Proteomes" id="UP000314294">
    <property type="component" value="Unassembled WGS sequence"/>
</dbReference>
<evidence type="ECO:0000256" key="1">
    <source>
        <dbReference type="SAM" id="MobiDB-lite"/>
    </source>
</evidence>
<feature type="compositionally biased region" description="Basic residues" evidence="1">
    <location>
        <begin position="1"/>
        <end position="11"/>
    </location>
</feature>
<name>A0A4Z2F3X4_9TELE</name>
<dbReference type="AlphaFoldDB" id="A0A4Z2F3X4"/>
<feature type="compositionally biased region" description="Basic and acidic residues" evidence="1">
    <location>
        <begin position="57"/>
        <end position="72"/>
    </location>
</feature>
<gene>
    <name evidence="2" type="ORF">EYF80_053981</name>
</gene>
<accession>A0A4Z2F3X4</accession>
<comment type="caution">
    <text evidence="2">The sequence shown here is derived from an EMBL/GenBank/DDBJ whole genome shotgun (WGS) entry which is preliminary data.</text>
</comment>
<feature type="region of interest" description="Disordered" evidence="1">
    <location>
        <begin position="1"/>
        <end position="72"/>
    </location>
</feature>
<sequence>MQNHVPHRHGRKFDYPNSPRATTTTTRRTGARHAGEYGTSPTDSLPSTPPQKKQAGVRREHRGDTMSKDDRSRVTRIRLKFTYTFLLGGVRCYFFRTLCVWKMQDG</sequence>
<reference evidence="2 3" key="1">
    <citation type="submission" date="2019-03" db="EMBL/GenBank/DDBJ databases">
        <title>First draft genome of Liparis tanakae, snailfish: a comprehensive survey of snailfish specific genes.</title>
        <authorList>
            <person name="Kim W."/>
            <person name="Song I."/>
            <person name="Jeong J.-H."/>
            <person name="Kim D."/>
            <person name="Kim S."/>
            <person name="Ryu S."/>
            <person name="Song J.Y."/>
            <person name="Lee S.K."/>
        </authorList>
    </citation>
    <scope>NUCLEOTIDE SEQUENCE [LARGE SCALE GENOMIC DNA]</scope>
    <source>
        <tissue evidence="2">Muscle</tissue>
    </source>
</reference>
<keyword evidence="3" id="KW-1185">Reference proteome</keyword>
<evidence type="ECO:0000313" key="3">
    <source>
        <dbReference type="Proteomes" id="UP000314294"/>
    </source>
</evidence>
<organism evidence="2 3">
    <name type="scientific">Liparis tanakae</name>
    <name type="common">Tanaka's snailfish</name>
    <dbReference type="NCBI Taxonomy" id="230148"/>
    <lineage>
        <taxon>Eukaryota</taxon>
        <taxon>Metazoa</taxon>
        <taxon>Chordata</taxon>
        <taxon>Craniata</taxon>
        <taxon>Vertebrata</taxon>
        <taxon>Euteleostomi</taxon>
        <taxon>Actinopterygii</taxon>
        <taxon>Neopterygii</taxon>
        <taxon>Teleostei</taxon>
        <taxon>Neoteleostei</taxon>
        <taxon>Acanthomorphata</taxon>
        <taxon>Eupercaria</taxon>
        <taxon>Perciformes</taxon>
        <taxon>Cottioidei</taxon>
        <taxon>Cottales</taxon>
        <taxon>Liparidae</taxon>
        <taxon>Liparis</taxon>
    </lineage>
</organism>
<evidence type="ECO:0000313" key="2">
    <source>
        <dbReference type="EMBL" id="TNN35849.1"/>
    </source>
</evidence>
<protein>
    <submittedName>
        <fullName evidence="2">Uncharacterized protein</fullName>
    </submittedName>
</protein>
<dbReference type="EMBL" id="SRLO01001698">
    <property type="protein sequence ID" value="TNN35849.1"/>
    <property type="molecule type" value="Genomic_DNA"/>
</dbReference>